<dbReference type="NCBIfam" id="TIGR04390">
    <property type="entry name" value="OMP_YaiO_dom"/>
    <property type="match status" value="1"/>
</dbReference>
<evidence type="ECO:0000256" key="1">
    <source>
        <dbReference type="SAM" id="SignalP"/>
    </source>
</evidence>
<feature type="signal peptide" evidence="1">
    <location>
        <begin position="1"/>
        <end position="31"/>
    </location>
</feature>
<reference evidence="3" key="1">
    <citation type="submission" date="2022-04" db="EMBL/GenBank/DDBJ databases">
        <title>Whole genome sequence of Sphaerotilus sp. FB-5.</title>
        <authorList>
            <person name="Takeda M."/>
            <person name="Narihara S."/>
            <person name="Akimoto M."/>
            <person name="Akimoto R."/>
            <person name="Nishiyashiki S."/>
            <person name="Murakami T."/>
        </authorList>
    </citation>
    <scope>NUCLEOTIDE SEQUENCE</scope>
    <source>
        <strain evidence="3">FB-5</strain>
    </source>
</reference>
<protein>
    <recommendedName>
        <fullName evidence="2">YaiO beta-barrel domain-containing protein</fullName>
    </recommendedName>
</protein>
<dbReference type="InterPro" id="IPR030887">
    <property type="entry name" value="Beta-barrel_YaiO"/>
</dbReference>
<feature type="chain" id="PRO_5045316511" description="YaiO beta-barrel domain-containing protein" evidence="1">
    <location>
        <begin position="32"/>
        <end position="275"/>
    </location>
</feature>
<sequence length="275" mass="29584">MRDPKNPSRATLAMTTALLLGTGLACGRAHAAEPGLRQPQRASVELLGNQSELSAGLPRGTAANLRANWSAQPGTLLAAELLSEKKFGETGGVAGLGLTQEFSEAWFGSATLLGGWGGPNWARKRVDASVSRKWGLRRQFVTTLGGYRALYDGSRSDTGLRVSANYYVNGFVVLEAGSSFNRSQPGGVHSRMPYLAATLGREGEQVLALRAARGTEAWQALGAGSPLMVDFRSTTVGLDWRWWVDPGWGLLLRAEHYSNPTYRRNTLGGGLFMQM</sequence>
<gene>
    <name evidence="3" type="ORF">CATMQ487_43910</name>
</gene>
<evidence type="ECO:0000313" key="4">
    <source>
        <dbReference type="Proteomes" id="UP001057498"/>
    </source>
</evidence>
<keyword evidence="1" id="KW-0732">Signal</keyword>
<dbReference type="Proteomes" id="UP001057498">
    <property type="component" value="Chromosome"/>
</dbReference>
<dbReference type="Pfam" id="PF19413">
    <property type="entry name" value="YaiO"/>
    <property type="match status" value="1"/>
</dbReference>
<dbReference type="RefSeq" id="WP_251970613.1">
    <property type="nucleotide sequence ID" value="NZ_AP025730.1"/>
</dbReference>
<feature type="domain" description="YaiO beta-barrel" evidence="2">
    <location>
        <begin position="74"/>
        <end position="217"/>
    </location>
</feature>
<proteinExistence type="predicted"/>
<evidence type="ECO:0000313" key="3">
    <source>
        <dbReference type="EMBL" id="BDI07421.1"/>
    </source>
</evidence>
<evidence type="ECO:0000259" key="2">
    <source>
        <dbReference type="Pfam" id="PF19413"/>
    </source>
</evidence>
<organism evidence="3 4">
    <name type="scientific">Sphaerotilus microaerophilus</name>
    <dbReference type="NCBI Taxonomy" id="2914710"/>
    <lineage>
        <taxon>Bacteria</taxon>
        <taxon>Pseudomonadati</taxon>
        <taxon>Pseudomonadota</taxon>
        <taxon>Betaproteobacteria</taxon>
        <taxon>Burkholderiales</taxon>
        <taxon>Sphaerotilaceae</taxon>
        <taxon>Sphaerotilus</taxon>
    </lineage>
</organism>
<dbReference type="PROSITE" id="PS51257">
    <property type="entry name" value="PROKAR_LIPOPROTEIN"/>
    <property type="match status" value="1"/>
</dbReference>
<dbReference type="EMBL" id="AP025730">
    <property type="protein sequence ID" value="BDI07421.1"/>
    <property type="molecule type" value="Genomic_DNA"/>
</dbReference>
<name>A0ABM7YS58_9BURK</name>
<keyword evidence="4" id="KW-1185">Reference proteome</keyword>
<accession>A0ABM7YS58</accession>